<dbReference type="Gene3D" id="3.40.50.1580">
    <property type="entry name" value="Nucleoside phosphorylase domain"/>
    <property type="match status" value="1"/>
</dbReference>
<dbReference type="Proteomes" id="UP001642409">
    <property type="component" value="Unassembled WGS sequence"/>
</dbReference>
<keyword evidence="10" id="KW-1185">Reference proteome</keyword>
<keyword evidence="4" id="KW-0328">Glycosyltransferase</keyword>
<evidence type="ECO:0000313" key="9">
    <source>
        <dbReference type="EMBL" id="CAL6031551.1"/>
    </source>
</evidence>
<dbReference type="EMBL" id="CATOUU010000960">
    <property type="protein sequence ID" value="CAI9962840.1"/>
    <property type="molecule type" value="Genomic_DNA"/>
</dbReference>
<accession>A0AA86R6G8</accession>
<evidence type="ECO:0000256" key="3">
    <source>
        <dbReference type="ARBA" id="ARBA00011886"/>
    </source>
</evidence>
<evidence type="ECO:0000313" key="8">
    <source>
        <dbReference type="EMBL" id="CAI9962840.1"/>
    </source>
</evidence>
<evidence type="ECO:0000256" key="5">
    <source>
        <dbReference type="ARBA" id="ARBA00022679"/>
    </source>
</evidence>
<organism evidence="8">
    <name type="scientific">Hexamita inflata</name>
    <dbReference type="NCBI Taxonomy" id="28002"/>
    <lineage>
        <taxon>Eukaryota</taxon>
        <taxon>Metamonada</taxon>
        <taxon>Diplomonadida</taxon>
        <taxon>Hexamitidae</taxon>
        <taxon>Hexamitinae</taxon>
        <taxon>Hexamita</taxon>
    </lineage>
</organism>
<dbReference type="InterPro" id="IPR035994">
    <property type="entry name" value="Nucleoside_phosphorylase_sf"/>
</dbReference>
<comment type="similarity">
    <text evidence="2">Belongs to the PNP/MTAP phosphorylase family.</text>
</comment>
<dbReference type="GO" id="GO:0004731">
    <property type="term" value="F:purine-nucleoside phosphorylase activity"/>
    <property type="evidence" value="ECO:0007669"/>
    <property type="project" value="UniProtKB-EC"/>
</dbReference>
<evidence type="ECO:0000256" key="2">
    <source>
        <dbReference type="ARBA" id="ARBA00006751"/>
    </source>
</evidence>
<evidence type="ECO:0000256" key="6">
    <source>
        <dbReference type="ARBA" id="ARBA00031036"/>
    </source>
</evidence>
<dbReference type="InterPro" id="IPR011268">
    <property type="entry name" value="Purine_phosphorylase"/>
</dbReference>
<dbReference type="EC" id="2.4.2.1" evidence="3"/>
<evidence type="ECO:0000256" key="4">
    <source>
        <dbReference type="ARBA" id="ARBA00022676"/>
    </source>
</evidence>
<evidence type="ECO:0000259" key="7">
    <source>
        <dbReference type="Pfam" id="PF01048"/>
    </source>
</evidence>
<name>A0AA86R6G8_9EUKA</name>
<proteinExistence type="inferred from homology"/>
<feature type="domain" description="Nucleoside phosphorylase" evidence="7">
    <location>
        <begin position="28"/>
        <end position="307"/>
    </location>
</feature>
<comment type="caution">
    <text evidence="8">The sequence shown here is derived from an EMBL/GenBank/DDBJ whole genome shotgun (WGS) entry which is preliminary data.</text>
</comment>
<dbReference type="GO" id="GO:0005737">
    <property type="term" value="C:cytoplasm"/>
    <property type="evidence" value="ECO:0007669"/>
    <property type="project" value="TreeGrafter"/>
</dbReference>
<evidence type="ECO:0000256" key="1">
    <source>
        <dbReference type="ARBA" id="ARBA00005058"/>
    </source>
</evidence>
<evidence type="ECO:0000313" key="10">
    <source>
        <dbReference type="Proteomes" id="UP001642409"/>
    </source>
</evidence>
<dbReference type="PANTHER" id="PTHR11904">
    <property type="entry name" value="METHYLTHIOADENOSINE/PURINE NUCLEOSIDE PHOSPHORYLASE"/>
    <property type="match status" value="1"/>
</dbReference>
<dbReference type="EMBL" id="CAXDID020000120">
    <property type="protein sequence ID" value="CAL6031551.1"/>
    <property type="molecule type" value="Genomic_DNA"/>
</dbReference>
<gene>
    <name evidence="9" type="ORF">HINF_LOCUS34057</name>
    <name evidence="8" type="ORF">HINF_LOCUS50485</name>
</gene>
<dbReference type="InterPro" id="IPR000845">
    <property type="entry name" value="Nucleoside_phosphorylase_d"/>
</dbReference>
<dbReference type="PANTHER" id="PTHR11904:SF9">
    <property type="entry name" value="PURINE NUCLEOSIDE PHOSPHORYLASE-RELATED"/>
    <property type="match status" value="1"/>
</dbReference>
<comment type="pathway">
    <text evidence="1">Purine metabolism; purine nucleoside salvage.</text>
</comment>
<dbReference type="GO" id="GO:0009116">
    <property type="term" value="P:nucleoside metabolic process"/>
    <property type="evidence" value="ECO:0007669"/>
    <property type="project" value="InterPro"/>
</dbReference>
<dbReference type="SUPFAM" id="SSF53167">
    <property type="entry name" value="Purine and uridine phosphorylases"/>
    <property type="match status" value="1"/>
</dbReference>
<sequence length="723" mass="80560">MPLYSEYKKDIQKAADYILSHMGAKPQIAIILGSGLSSYADTAFTDRKEINYADIPNLPVTTVSGHRGKLYYGHIQGKLSVCFAGRFHSYEGHAGPIITLLPQLAHALGCSIYILTNAAGGTLPGMQTGCLMSIKDHATTSRFNSLYGFEAINCSHEVLDHASFQEKIQHLSYPFTTSSQEIYSNELNKLAHDISVNPEFVTKTSFQLHGQNRTVQLHESTYMFNSGPNYESHSEIRKLVQLCPGSVGMSSVPEALAARMFGMQVYGMSLITNLGAGLSDEVLTHEDVKEVADKVSGAVQELVGQLIKEVHIDKLQHLKPWGEVKEDFEMVQKQTGFCSWAEAETLSKKFNAKRCVVYPDCKFELYQSGEILFVSSPKTLNQHQASLVLAVCQLLNISDIKVAEKHLPKNTVISSTNVINQTGLHLAVKPVGTPLARVSGKQLVIVDSCEDPMTNIYIQNYMKEYKLDFCSNQNSALYALIGRQVGVEVLYTSVDQLNAPVQNKVPAKWEMSSFVPAFGVFNVEQVHFKHAQELYEKVFKSLDVQKCVIIDSVNAKFCGTKLDTPFEAYYCAEHKCLKMKFDQLQENKGLCESALPARILKFINPAETMIITDNSPVKQTTIVKDVLNISGLNTLRGENDEKFGARFPDLSQICDQTISKRLGYEQKVFMLQLDQMYECNIPETVFGGCLQNLITLVHQKTKVCAVVTSSDKLEEVIKKFIKE</sequence>
<reference evidence="8" key="1">
    <citation type="submission" date="2023-06" db="EMBL/GenBank/DDBJ databases">
        <authorList>
            <person name="Kurt Z."/>
        </authorList>
    </citation>
    <scope>NUCLEOTIDE SEQUENCE</scope>
</reference>
<dbReference type="Pfam" id="PF01048">
    <property type="entry name" value="PNP_UDP_1"/>
    <property type="match status" value="1"/>
</dbReference>
<protein>
    <recommendedName>
        <fullName evidence="3">purine-nucleoside phosphorylase</fullName>
        <ecNumber evidence="3">2.4.2.1</ecNumber>
    </recommendedName>
    <alternativeName>
        <fullName evidence="6">Inosine-guanosine phosphorylase</fullName>
    </alternativeName>
</protein>
<dbReference type="CDD" id="cd09009">
    <property type="entry name" value="PNP-EcPNPII_like"/>
    <property type="match status" value="1"/>
</dbReference>
<dbReference type="AlphaFoldDB" id="A0AA86R6G8"/>
<reference evidence="9 10" key="2">
    <citation type="submission" date="2024-07" db="EMBL/GenBank/DDBJ databases">
        <authorList>
            <person name="Akdeniz Z."/>
        </authorList>
    </citation>
    <scope>NUCLEOTIDE SEQUENCE [LARGE SCALE GENOMIC DNA]</scope>
</reference>
<keyword evidence="5" id="KW-0808">Transferase</keyword>